<dbReference type="SMART" id="SM00757">
    <property type="entry name" value="CRA"/>
    <property type="match status" value="1"/>
</dbReference>
<dbReference type="Pfam" id="PF10607">
    <property type="entry name" value="CTLH"/>
    <property type="match status" value="1"/>
</dbReference>
<evidence type="ECO:0000256" key="1">
    <source>
        <dbReference type="SAM" id="SignalP"/>
    </source>
</evidence>
<evidence type="ECO:0000259" key="3">
    <source>
        <dbReference type="PROSITE" id="PS50897"/>
    </source>
</evidence>
<feature type="chain" id="PRO_5041346812" description="Ran-binding protein 10" evidence="1">
    <location>
        <begin position="21"/>
        <end position="647"/>
    </location>
</feature>
<evidence type="ECO:0000313" key="5">
    <source>
        <dbReference type="Proteomes" id="UP001168877"/>
    </source>
</evidence>
<dbReference type="PROSITE" id="PS50897">
    <property type="entry name" value="CTLH"/>
    <property type="match status" value="1"/>
</dbReference>
<dbReference type="InterPro" id="IPR003877">
    <property type="entry name" value="SPRY_dom"/>
</dbReference>
<dbReference type="AlphaFoldDB" id="A0AA39T0L9"/>
<dbReference type="InterPro" id="IPR013320">
    <property type="entry name" value="ConA-like_dom_sf"/>
</dbReference>
<dbReference type="SMART" id="SM00668">
    <property type="entry name" value="CTLH"/>
    <property type="match status" value="1"/>
</dbReference>
<feature type="signal peptide" evidence="1">
    <location>
        <begin position="1"/>
        <end position="20"/>
    </location>
</feature>
<dbReference type="InterPro" id="IPR013144">
    <property type="entry name" value="CRA_dom"/>
</dbReference>
<reference evidence="4" key="2">
    <citation type="submission" date="2023-06" db="EMBL/GenBank/DDBJ databases">
        <authorList>
            <person name="Swenson N.G."/>
            <person name="Wegrzyn J.L."/>
            <person name="Mcevoy S.L."/>
        </authorList>
    </citation>
    <scope>NUCLEOTIDE SEQUENCE</scope>
    <source>
        <strain evidence="4">NS2018</strain>
        <tissue evidence="4">Leaf</tissue>
    </source>
</reference>
<dbReference type="CDD" id="cd12885">
    <property type="entry name" value="SPRY_RanBP_like"/>
    <property type="match status" value="1"/>
</dbReference>
<evidence type="ECO:0000259" key="2">
    <source>
        <dbReference type="PROSITE" id="PS50188"/>
    </source>
</evidence>
<dbReference type="EMBL" id="JAUESC010000003">
    <property type="protein sequence ID" value="KAK0602571.1"/>
    <property type="molecule type" value="Genomic_DNA"/>
</dbReference>
<dbReference type="InterPro" id="IPR006595">
    <property type="entry name" value="CTLH_C"/>
</dbReference>
<evidence type="ECO:0008006" key="6">
    <source>
        <dbReference type="Google" id="ProtNLM"/>
    </source>
</evidence>
<dbReference type="InterPro" id="IPR050618">
    <property type="entry name" value="Ubq-SigPath_Reg"/>
</dbReference>
<proteinExistence type="predicted"/>
<accession>A0AA39T0L9</accession>
<dbReference type="Pfam" id="PF00622">
    <property type="entry name" value="SPRY"/>
    <property type="match status" value="1"/>
</dbReference>
<dbReference type="Gene3D" id="2.60.120.920">
    <property type="match status" value="1"/>
</dbReference>
<feature type="domain" description="CTLH" evidence="3">
    <location>
        <begin position="473"/>
        <end position="531"/>
    </location>
</feature>
<organism evidence="4 5">
    <name type="scientific">Acer saccharum</name>
    <name type="common">Sugar maple</name>
    <dbReference type="NCBI Taxonomy" id="4024"/>
    <lineage>
        <taxon>Eukaryota</taxon>
        <taxon>Viridiplantae</taxon>
        <taxon>Streptophyta</taxon>
        <taxon>Embryophyta</taxon>
        <taxon>Tracheophyta</taxon>
        <taxon>Spermatophyta</taxon>
        <taxon>Magnoliopsida</taxon>
        <taxon>eudicotyledons</taxon>
        <taxon>Gunneridae</taxon>
        <taxon>Pentapetalae</taxon>
        <taxon>rosids</taxon>
        <taxon>malvids</taxon>
        <taxon>Sapindales</taxon>
        <taxon>Sapindaceae</taxon>
        <taxon>Hippocastanoideae</taxon>
        <taxon>Acereae</taxon>
        <taxon>Acer</taxon>
    </lineage>
</organism>
<dbReference type="InterPro" id="IPR001870">
    <property type="entry name" value="B30.2/SPRY"/>
</dbReference>
<dbReference type="InterPro" id="IPR043136">
    <property type="entry name" value="B30.2/SPRY_sf"/>
</dbReference>
<feature type="domain" description="B30.2/SPRY" evidence="2">
    <location>
        <begin position="209"/>
        <end position="397"/>
    </location>
</feature>
<evidence type="ECO:0000313" key="4">
    <source>
        <dbReference type="EMBL" id="KAK0602571.1"/>
    </source>
</evidence>
<reference evidence="4" key="1">
    <citation type="journal article" date="2022" name="Plant J.">
        <title>Strategies of tolerance reflected in two North American maple genomes.</title>
        <authorList>
            <person name="McEvoy S.L."/>
            <person name="Sezen U.U."/>
            <person name="Trouern-Trend A."/>
            <person name="McMahon S.M."/>
            <person name="Schaberg P.G."/>
            <person name="Yang J."/>
            <person name="Wegrzyn J.L."/>
            <person name="Swenson N.G."/>
        </authorList>
    </citation>
    <scope>NUCLEOTIDE SEQUENCE</scope>
    <source>
        <strain evidence="4">NS2018</strain>
    </source>
</reference>
<dbReference type="PROSITE" id="PS50188">
    <property type="entry name" value="B302_SPRY"/>
    <property type="match status" value="1"/>
</dbReference>
<gene>
    <name evidence="4" type="ORF">LWI29_034846</name>
</gene>
<dbReference type="InterPro" id="IPR024964">
    <property type="entry name" value="CTLH/CRA"/>
</dbReference>
<name>A0AA39T0L9_ACESA</name>
<keyword evidence="1" id="KW-0732">Signal</keyword>
<dbReference type="Proteomes" id="UP001168877">
    <property type="component" value="Unassembled WGS sequence"/>
</dbReference>
<dbReference type="SUPFAM" id="SSF49899">
    <property type="entry name" value="Concanavalin A-like lectins/glucanases"/>
    <property type="match status" value="1"/>
</dbReference>
<dbReference type="InterPro" id="IPR044736">
    <property type="entry name" value="Gid1/RanBPM/SPLA_SPRY"/>
</dbReference>
<keyword evidence="5" id="KW-1185">Reference proteome</keyword>
<comment type="caution">
    <text evidence="4">The sequence shown here is derived from an EMBL/GenBank/DDBJ whole genome shotgun (WGS) entry which is preliminary data.</text>
</comment>
<sequence length="647" mass="72779">MIFCLYLKLMLLHIISQILERAPEECNNDLDSVIKKLNELCSGPAEEKSASVEELGVSADQGDEQIDLEPNFGSDSAYSYENLKDLDPVAAKRIHQKTTEKSIEDLYWFCYGILGSGAFESFLRRTPYRLDTDILIVLKYMAMKRRVLVGRLSRFEEALFSGILLKALTLSSSKISLIFSLYTDFSLSRTMGSNSNNNNKNQDLGLYFLEMARASSSMGVEDEKEESPMELNTINSSGGFLVVSPDKLSVKYTSVNLHGHDVGVVQANKPAPVKRLVYYFEIYVKDAGAKGQIAIGFTCETFKMRRQPGWEANSCGYHGDDGLLYHGQGKGETFGPTFTSNDTVGGGINYASQEFFFTKNGAVVGTLFKDIKGPLFPTIAVHSQNEEVQVNFGQKKFAFDLKEYEAQERMKQQMAIEKISLPPNVSYGLVRSYLLHYGYEDTLNSFDLAGKSTVPPISFAQENGFDEQDIVYALNQRKTLRQLIRNGEIDAAFAKLHNWYPWIVQDDKSSTCFLLHCQKFIELVRVGALEEAVKYGRVELAKFFGLDEFENLVQDCVALLAYEKPQESSVGYLLEDSQREIVADMVNAMILSTNPNAKDLHGCLHSYLERLLRQLTACCLERRSMNGDQGEAFRLHRVLNSGKKGKW</sequence>
<dbReference type="FunFam" id="2.60.120.920:FF:000092">
    <property type="entry name" value="Ran-binding protein M homolog"/>
    <property type="match status" value="1"/>
</dbReference>
<dbReference type="SMART" id="SM00449">
    <property type="entry name" value="SPRY"/>
    <property type="match status" value="1"/>
</dbReference>
<dbReference type="PANTHER" id="PTHR12864">
    <property type="entry name" value="RAN BINDING PROTEIN 9-RELATED"/>
    <property type="match status" value="1"/>
</dbReference>
<protein>
    <recommendedName>
        <fullName evidence="6">Ran-binding protein 10</fullName>
    </recommendedName>
</protein>